<keyword evidence="6 11" id="KW-0863">Zinc-finger</keyword>
<keyword evidence="3" id="KW-0808">Transferase</keyword>
<evidence type="ECO:0000256" key="10">
    <source>
        <dbReference type="ARBA" id="ARBA00023136"/>
    </source>
</evidence>
<evidence type="ECO:0000256" key="5">
    <source>
        <dbReference type="ARBA" id="ARBA00022723"/>
    </source>
</evidence>
<feature type="compositionally biased region" description="Acidic residues" evidence="12">
    <location>
        <begin position="192"/>
        <end position="212"/>
    </location>
</feature>
<keyword evidence="9" id="KW-1133">Transmembrane helix</keyword>
<evidence type="ECO:0000256" key="7">
    <source>
        <dbReference type="ARBA" id="ARBA00022786"/>
    </source>
</evidence>
<dbReference type="Pfam" id="PF13639">
    <property type="entry name" value="zf-RING_2"/>
    <property type="match status" value="1"/>
</dbReference>
<dbReference type="STRING" id="1344418.A0A1D2VQS8"/>
<keyword evidence="8" id="KW-0862">Zinc</keyword>
<feature type="domain" description="RING-type" evidence="13">
    <location>
        <begin position="124"/>
        <end position="168"/>
    </location>
</feature>
<evidence type="ECO:0000256" key="1">
    <source>
        <dbReference type="ARBA" id="ARBA00004167"/>
    </source>
</evidence>
<evidence type="ECO:0000313" key="14">
    <source>
        <dbReference type="EMBL" id="ODV63938.1"/>
    </source>
</evidence>
<dbReference type="PROSITE" id="PS50089">
    <property type="entry name" value="ZF_RING_2"/>
    <property type="match status" value="1"/>
</dbReference>
<dbReference type="InterPro" id="IPR013083">
    <property type="entry name" value="Znf_RING/FYVE/PHD"/>
</dbReference>
<dbReference type="PANTHER" id="PTHR45768:SF18">
    <property type="entry name" value="RING-H2 FINGER PROTEIN ATL47-RELATED"/>
    <property type="match status" value="1"/>
</dbReference>
<evidence type="ECO:0000256" key="6">
    <source>
        <dbReference type="ARBA" id="ARBA00022771"/>
    </source>
</evidence>
<keyword evidence="10" id="KW-0472">Membrane</keyword>
<evidence type="ECO:0000313" key="15">
    <source>
        <dbReference type="Proteomes" id="UP000095038"/>
    </source>
</evidence>
<evidence type="ECO:0000256" key="9">
    <source>
        <dbReference type="ARBA" id="ARBA00022989"/>
    </source>
</evidence>
<organism evidence="14 15">
    <name type="scientific">Ascoidea rubescens DSM 1968</name>
    <dbReference type="NCBI Taxonomy" id="1344418"/>
    <lineage>
        <taxon>Eukaryota</taxon>
        <taxon>Fungi</taxon>
        <taxon>Dikarya</taxon>
        <taxon>Ascomycota</taxon>
        <taxon>Saccharomycotina</taxon>
        <taxon>Saccharomycetes</taxon>
        <taxon>Ascoideaceae</taxon>
        <taxon>Ascoidea</taxon>
    </lineage>
</organism>
<dbReference type="Proteomes" id="UP000095038">
    <property type="component" value="Unassembled WGS sequence"/>
</dbReference>
<comment type="subcellular location">
    <subcellularLocation>
        <location evidence="1">Membrane</location>
        <topology evidence="1">Single-pass membrane protein</topology>
    </subcellularLocation>
</comment>
<sequence length="212" mass="24642">MSTYEDDHNITNRRNNTRSIDHPTRREYRLRHQNQLFSSQDNEELNFRDSINNNSNDILNLINVLSNMADNSNNTLPTANYLIDQLHDILNDDTHNFNNKGVSQEFIDSLERISKKKLKTNDSCSICRNDFLNDPYPLIVKLNNCDHIFDLECIGPWLKINPTCPMCRKNVNEKRTIELPTKSRNSNNNDGGDGEDKEDEEDEEDDGMNMYG</sequence>
<keyword evidence="15" id="KW-1185">Reference proteome</keyword>
<dbReference type="GO" id="GO:0008270">
    <property type="term" value="F:zinc ion binding"/>
    <property type="evidence" value="ECO:0007669"/>
    <property type="project" value="UniProtKB-KW"/>
</dbReference>
<dbReference type="InParanoid" id="A0A1D2VQS8"/>
<accession>A0A1D2VQS8</accession>
<keyword evidence="4" id="KW-0812">Transmembrane</keyword>
<evidence type="ECO:0000256" key="12">
    <source>
        <dbReference type="SAM" id="MobiDB-lite"/>
    </source>
</evidence>
<dbReference type="FunCoup" id="A0A1D2VQS8">
    <property type="interactions" value="5"/>
</dbReference>
<dbReference type="SMART" id="SM00184">
    <property type="entry name" value="RING"/>
    <property type="match status" value="1"/>
</dbReference>
<feature type="compositionally biased region" description="Basic and acidic residues" evidence="12">
    <location>
        <begin position="1"/>
        <end position="10"/>
    </location>
</feature>
<dbReference type="AlphaFoldDB" id="A0A1D2VQS8"/>
<dbReference type="SUPFAM" id="SSF57850">
    <property type="entry name" value="RING/U-box"/>
    <property type="match status" value="1"/>
</dbReference>
<dbReference type="Gene3D" id="3.30.40.10">
    <property type="entry name" value="Zinc/RING finger domain, C3HC4 (zinc finger)"/>
    <property type="match status" value="1"/>
</dbReference>
<proteinExistence type="predicted"/>
<dbReference type="GeneID" id="30964663"/>
<dbReference type="GO" id="GO:0016020">
    <property type="term" value="C:membrane"/>
    <property type="evidence" value="ECO:0007669"/>
    <property type="project" value="UniProtKB-SubCell"/>
</dbReference>
<dbReference type="InterPro" id="IPR001841">
    <property type="entry name" value="Znf_RING"/>
</dbReference>
<evidence type="ECO:0000256" key="11">
    <source>
        <dbReference type="PROSITE-ProRule" id="PRU00175"/>
    </source>
</evidence>
<feature type="region of interest" description="Disordered" evidence="12">
    <location>
        <begin position="1"/>
        <end position="23"/>
    </location>
</feature>
<keyword evidence="5" id="KW-0479">Metal-binding</keyword>
<keyword evidence="7" id="KW-0833">Ubl conjugation pathway</keyword>
<name>A0A1D2VQS8_9ASCO</name>
<dbReference type="PANTHER" id="PTHR45768">
    <property type="entry name" value="E3 UBIQUITIN-PROTEIN LIGASE RNF13-LIKE"/>
    <property type="match status" value="1"/>
</dbReference>
<evidence type="ECO:0000256" key="3">
    <source>
        <dbReference type="ARBA" id="ARBA00022679"/>
    </source>
</evidence>
<gene>
    <name evidence="14" type="ORF">ASCRUDRAFT_41685</name>
</gene>
<protein>
    <recommendedName>
        <fullName evidence="13">RING-type domain-containing protein</fullName>
    </recommendedName>
</protein>
<evidence type="ECO:0000256" key="2">
    <source>
        <dbReference type="ARBA" id="ARBA00004906"/>
    </source>
</evidence>
<evidence type="ECO:0000256" key="4">
    <source>
        <dbReference type="ARBA" id="ARBA00022692"/>
    </source>
</evidence>
<feature type="region of interest" description="Disordered" evidence="12">
    <location>
        <begin position="178"/>
        <end position="212"/>
    </location>
</feature>
<evidence type="ECO:0000259" key="13">
    <source>
        <dbReference type="PROSITE" id="PS50089"/>
    </source>
</evidence>
<evidence type="ECO:0000256" key="8">
    <source>
        <dbReference type="ARBA" id="ARBA00022833"/>
    </source>
</evidence>
<dbReference type="RefSeq" id="XP_020050245.1">
    <property type="nucleotide sequence ID" value="XM_020191027.1"/>
</dbReference>
<comment type="pathway">
    <text evidence="2">Protein modification; protein ubiquitination.</text>
</comment>
<dbReference type="OrthoDB" id="8062037at2759"/>
<dbReference type="EMBL" id="KV454475">
    <property type="protein sequence ID" value="ODV63938.1"/>
    <property type="molecule type" value="Genomic_DNA"/>
</dbReference>
<dbReference type="GO" id="GO:0016740">
    <property type="term" value="F:transferase activity"/>
    <property type="evidence" value="ECO:0007669"/>
    <property type="project" value="UniProtKB-KW"/>
</dbReference>
<reference evidence="15" key="1">
    <citation type="submission" date="2016-05" db="EMBL/GenBank/DDBJ databases">
        <title>Comparative genomics of biotechnologically important yeasts.</title>
        <authorList>
            <consortium name="DOE Joint Genome Institute"/>
            <person name="Riley R."/>
            <person name="Haridas S."/>
            <person name="Wolfe K.H."/>
            <person name="Lopes M.R."/>
            <person name="Hittinger C.T."/>
            <person name="Goker M."/>
            <person name="Salamov A."/>
            <person name="Wisecaver J."/>
            <person name="Long T.M."/>
            <person name="Aerts A.L."/>
            <person name="Barry K."/>
            <person name="Choi C."/>
            <person name="Clum A."/>
            <person name="Coughlan A.Y."/>
            <person name="Deshpande S."/>
            <person name="Douglass A.P."/>
            <person name="Hanson S.J."/>
            <person name="Klenk H.-P."/>
            <person name="Labutti K."/>
            <person name="Lapidus A."/>
            <person name="Lindquist E."/>
            <person name="Lipzen A."/>
            <person name="Meier-Kolthoff J.P."/>
            <person name="Ohm R.A."/>
            <person name="Otillar R.P."/>
            <person name="Pangilinan J."/>
            <person name="Peng Y."/>
            <person name="Rokas A."/>
            <person name="Rosa C.A."/>
            <person name="Scheuner C."/>
            <person name="Sibirny A.A."/>
            <person name="Slot J.C."/>
            <person name="Stielow J.B."/>
            <person name="Sun H."/>
            <person name="Kurtzman C.P."/>
            <person name="Blackwell M."/>
            <person name="Grigoriev I.V."/>
            <person name="Jeffries T.W."/>
        </authorList>
    </citation>
    <scope>NUCLEOTIDE SEQUENCE [LARGE SCALE GENOMIC DNA]</scope>
    <source>
        <strain evidence="15">DSM 1968</strain>
    </source>
</reference>